<evidence type="ECO:0000256" key="10">
    <source>
        <dbReference type="ARBA" id="ARBA00022843"/>
    </source>
</evidence>
<keyword evidence="6" id="KW-0677">Repeat</keyword>
<evidence type="ECO:0000313" key="20">
    <source>
        <dbReference type="Proteomes" id="UP000824782"/>
    </source>
</evidence>
<dbReference type="GO" id="GO:0033557">
    <property type="term" value="C:Slx1-Slx4 complex"/>
    <property type="evidence" value="ECO:0007669"/>
    <property type="project" value="TreeGrafter"/>
</dbReference>
<feature type="region of interest" description="Disordered" evidence="17">
    <location>
        <begin position="739"/>
        <end position="804"/>
    </location>
</feature>
<accession>A0AAV7A7M1</accession>
<keyword evidence="20" id="KW-1185">Reference proteome</keyword>
<feature type="compositionally biased region" description="Polar residues" evidence="17">
    <location>
        <begin position="22"/>
        <end position="37"/>
    </location>
</feature>
<feature type="compositionally biased region" description="Polar residues" evidence="17">
    <location>
        <begin position="969"/>
        <end position="987"/>
    </location>
</feature>
<feature type="compositionally biased region" description="Basic and acidic residues" evidence="17">
    <location>
        <begin position="739"/>
        <end position="748"/>
    </location>
</feature>
<feature type="compositionally biased region" description="Polar residues" evidence="17">
    <location>
        <begin position="1053"/>
        <end position="1100"/>
    </location>
</feature>
<dbReference type="GO" id="GO:0006281">
    <property type="term" value="P:DNA repair"/>
    <property type="evidence" value="ECO:0007669"/>
    <property type="project" value="UniProtKB-KW"/>
</dbReference>
<keyword evidence="3" id="KW-1017">Isopeptide bond</keyword>
<proteinExistence type="inferred from homology"/>
<evidence type="ECO:0000256" key="16">
    <source>
        <dbReference type="ARBA" id="ARBA00076095"/>
    </source>
</evidence>
<reference evidence="19" key="1">
    <citation type="thesis" date="2020" institute="ProQuest LLC" country="789 East Eisenhower Parkway, Ann Arbor, MI, USA">
        <title>Comparative Genomics and Chromosome Evolution.</title>
        <authorList>
            <person name="Mudd A.B."/>
        </authorList>
    </citation>
    <scope>NUCLEOTIDE SEQUENCE</scope>
    <source>
        <strain evidence="19">237g6f4</strain>
        <tissue evidence="19">Blood</tissue>
    </source>
</reference>
<feature type="region of interest" description="Disordered" evidence="17">
    <location>
        <begin position="821"/>
        <end position="1146"/>
    </location>
</feature>
<protein>
    <recommendedName>
        <fullName evidence="14">Structure-specific endonuclease subunit SLX4</fullName>
    </recommendedName>
    <alternativeName>
        <fullName evidence="16">BTB/POZ domain-containing protein 12</fullName>
    </alternativeName>
</protein>
<feature type="region of interest" description="Disordered" evidence="17">
    <location>
        <begin position="436"/>
        <end position="480"/>
    </location>
</feature>
<keyword evidence="4" id="KW-0597">Phosphoprotein</keyword>
<feature type="compositionally biased region" description="Polar residues" evidence="17">
    <location>
        <begin position="443"/>
        <end position="463"/>
    </location>
</feature>
<dbReference type="SMART" id="SM00225">
    <property type="entry name" value="BTB"/>
    <property type="match status" value="1"/>
</dbReference>
<dbReference type="SUPFAM" id="SSF54695">
    <property type="entry name" value="POZ domain"/>
    <property type="match status" value="1"/>
</dbReference>
<dbReference type="PANTHER" id="PTHR21541">
    <property type="entry name" value="BTB POZ DOMAIN CONTAINING 12"/>
    <property type="match status" value="1"/>
</dbReference>
<organism evidence="19 20">
    <name type="scientific">Engystomops pustulosus</name>
    <name type="common">Tungara frog</name>
    <name type="synonym">Physalaemus pustulosus</name>
    <dbReference type="NCBI Taxonomy" id="76066"/>
    <lineage>
        <taxon>Eukaryota</taxon>
        <taxon>Metazoa</taxon>
        <taxon>Chordata</taxon>
        <taxon>Craniata</taxon>
        <taxon>Vertebrata</taxon>
        <taxon>Euteleostomi</taxon>
        <taxon>Amphibia</taxon>
        <taxon>Batrachia</taxon>
        <taxon>Anura</taxon>
        <taxon>Neobatrachia</taxon>
        <taxon>Hyloidea</taxon>
        <taxon>Leptodactylidae</taxon>
        <taxon>Leiuperinae</taxon>
        <taxon>Engystomops</taxon>
    </lineage>
</organism>
<feature type="region of interest" description="Disordered" evidence="17">
    <location>
        <begin position="17"/>
        <end position="107"/>
    </location>
</feature>
<feature type="compositionally biased region" description="Low complexity" evidence="17">
    <location>
        <begin position="821"/>
        <end position="838"/>
    </location>
</feature>
<dbReference type="PANTHER" id="PTHR21541:SF3">
    <property type="entry name" value="STRUCTURE-SPECIFIC ENDONUCLEASE SUBUNIT SLX4"/>
    <property type="match status" value="1"/>
</dbReference>
<evidence type="ECO:0000256" key="9">
    <source>
        <dbReference type="ARBA" id="ARBA00022833"/>
    </source>
</evidence>
<dbReference type="PROSITE" id="PS50097">
    <property type="entry name" value="BTB"/>
    <property type="match status" value="1"/>
</dbReference>
<evidence type="ECO:0000256" key="8">
    <source>
        <dbReference type="ARBA" id="ARBA00022771"/>
    </source>
</evidence>
<gene>
    <name evidence="19" type="ORF">GDO81_016676</name>
</gene>
<feature type="compositionally biased region" description="Basic and acidic residues" evidence="17">
    <location>
        <begin position="53"/>
        <end position="83"/>
    </location>
</feature>
<feature type="compositionally biased region" description="Basic residues" evidence="17">
    <location>
        <begin position="40"/>
        <end position="52"/>
    </location>
</feature>
<evidence type="ECO:0000256" key="15">
    <source>
        <dbReference type="ARBA" id="ARBA00064578"/>
    </source>
</evidence>
<keyword evidence="7" id="KW-0227">DNA damage</keyword>
<evidence type="ECO:0000256" key="3">
    <source>
        <dbReference type="ARBA" id="ARBA00022499"/>
    </source>
</evidence>
<evidence type="ECO:0000313" key="19">
    <source>
        <dbReference type="EMBL" id="KAG8557607.1"/>
    </source>
</evidence>
<evidence type="ECO:0000256" key="17">
    <source>
        <dbReference type="SAM" id="MobiDB-lite"/>
    </source>
</evidence>
<feature type="compositionally biased region" description="Polar residues" evidence="17">
    <location>
        <begin position="1116"/>
        <end position="1128"/>
    </location>
</feature>
<dbReference type="Pfam" id="PF00651">
    <property type="entry name" value="BTB"/>
    <property type="match status" value="1"/>
</dbReference>
<feature type="compositionally biased region" description="Basic and acidic residues" evidence="17">
    <location>
        <begin position="464"/>
        <end position="477"/>
    </location>
</feature>
<evidence type="ECO:0000256" key="13">
    <source>
        <dbReference type="ARBA" id="ARBA00023242"/>
    </source>
</evidence>
<keyword evidence="8" id="KW-0863">Zinc-finger</keyword>
<evidence type="ECO:0000256" key="5">
    <source>
        <dbReference type="ARBA" id="ARBA00022723"/>
    </source>
</evidence>
<dbReference type="GO" id="GO:0090656">
    <property type="term" value="P:t-circle formation"/>
    <property type="evidence" value="ECO:0007669"/>
    <property type="project" value="UniProtKB-ARBA"/>
</dbReference>
<feature type="domain" description="BTB" evidence="18">
    <location>
        <begin position="563"/>
        <end position="637"/>
    </location>
</feature>
<dbReference type="EMBL" id="WNYA01000008">
    <property type="protein sequence ID" value="KAG8557607.1"/>
    <property type="molecule type" value="Genomic_DNA"/>
</dbReference>
<name>A0AAV7A7M1_ENGPU</name>
<comment type="subcellular location">
    <subcellularLocation>
        <location evidence="1">Nucleus</location>
    </subcellularLocation>
</comment>
<feature type="compositionally biased region" description="Acidic residues" evidence="17">
    <location>
        <begin position="749"/>
        <end position="758"/>
    </location>
</feature>
<dbReference type="EMBL" id="WNYA01000008">
    <property type="protein sequence ID" value="KAG8557608.1"/>
    <property type="molecule type" value="Genomic_DNA"/>
</dbReference>
<evidence type="ECO:0000256" key="7">
    <source>
        <dbReference type="ARBA" id="ARBA00022763"/>
    </source>
</evidence>
<sequence length="1146" mass="126346">MVESDDDFAELCSKLLKRVKKNNNPSESQNVPKTSTAARGRLKKAKPPGSKKQKNDGGSREAEKDVKAGPDGGNTDHMEERNEIIQSLQTKEGIRTNLPEGDPRPPDQMSVKELVLDRMQQFKREAPKRMKLDSTEISEAPVGSSEAHPSVQNDGALALALQMDVKKKPASLEDEGLFFCQLCQKDLTTMSSVLREQHVNRCLDQGEGVGGSSVTPVVPSCPLCGKPFSTEKSRAAHLKRCAAKLEVPAQALLQAVQRQEAEAGSEVPPRVVNGKRKAVPKQKEPSKKRKTAKTGAEMEDLMVAMALSRSMQEDKKAQTTDGGEPVLAMPAPEKKSRRKQKDKPTPLLLAQRPEEAVEKLQRRLSLLLSEETAENKVMTLPASHFWTTEEEEERYSWRLPGGERCVLWDISNMMETRETLSYYTAELNPPITPWKSPIKKLHSSQTHASTTISPPEKPQSQTAGDKDHEPTPEDKPPLSDSQRALLDLAELAGEGMTLTQWNAGASTLHERTGRESPVSITLSGFIPEQEEKSRNERRPHHSKIPLLVLSADFMEMVNNPHLSDAQLQTDCGEVLNAHMFVLYARCPLLVEAIHTEGFWVDESGIGRVRRLLLNDVSAEAALCFLRFLYSATTDIPSHCLPHVCELARRFGVNSLIDACEHLISVTHNSEGEIIPEEEEDDGGERAETFQELLKSMWLEEGEEDLPVDVEDEEKPDDGAVGEVELEEIYEFALTQRKILAEPESMKDESEQEVEDPEKSEDHSPKSRNLHLEEAEVDLMITPPPKVSQKPEEMEHSPRKSPVCLLSNSPEYCVAPCITPLSVRPSSSSSAASLQSPSQFKVAETSPLKKDITSHNSASSKSPVPVISLISPNRDEDPDADMFSPHSPPPLDDSYDHMFSQTCGEYGEPSGICESKSQINPTSPEEEPPILTSSPTVMASPALPELGSSPNIKPHIGLYQPSYLPEHGKSPQSTFKNSLCKDTSQGASSREEDIILILSSDEEMESSDQSGKSASKAIKESPVSFSQRRSSGDCPRLEMSSSSEMSWLVPATPLPQSVTSKISMLQTSSLPQSPQTLQNESHTKWSSPKSPRTSHATSSLSKLPRTSHLVWSPPKSPRTSHANMSSPKSPDTHMQPGHQQSHQEHPS</sequence>
<evidence type="ECO:0000256" key="11">
    <source>
        <dbReference type="ARBA" id="ARBA00023172"/>
    </source>
</evidence>
<keyword evidence="13" id="KW-0539">Nucleus</keyword>
<dbReference type="GO" id="GO:0000712">
    <property type="term" value="P:resolution of meiotic recombination intermediates"/>
    <property type="evidence" value="ECO:0007669"/>
    <property type="project" value="TreeGrafter"/>
</dbReference>
<evidence type="ECO:0000256" key="12">
    <source>
        <dbReference type="ARBA" id="ARBA00023204"/>
    </source>
</evidence>
<dbReference type="AlphaFoldDB" id="A0AAV7A7M1"/>
<evidence type="ECO:0000256" key="1">
    <source>
        <dbReference type="ARBA" id="ARBA00004123"/>
    </source>
</evidence>
<dbReference type="InterPro" id="IPR000210">
    <property type="entry name" value="BTB/POZ_dom"/>
</dbReference>
<dbReference type="InterPro" id="IPR011333">
    <property type="entry name" value="SKP1/BTB/POZ_sf"/>
</dbReference>
<dbReference type="Proteomes" id="UP000824782">
    <property type="component" value="Unassembled WGS sequence"/>
</dbReference>
<keyword evidence="12" id="KW-0234">DNA repair</keyword>
<evidence type="ECO:0000256" key="6">
    <source>
        <dbReference type="ARBA" id="ARBA00022737"/>
    </source>
</evidence>
<feature type="region of interest" description="Disordered" evidence="17">
    <location>
        <begin position="260"/>
        <end position="296"/>
    </location>
</feature>
<dbReference type="CDD" id="cd18288">
    <property type="entry name" value="BTB_POZ_BTBD12_SLX4"/>
    <property type="match status" value="1"/>
</dbReference>
<dbReference type="GO" id="GO:0032206">
    <property type="term" value="P:positive regulation of telomere maintenance"/>
    <property type="evidence" value="ECO:0007669"/>
    <property type="project" value="UniProtKB-ARBA"/>
</dbReference>
<evidence type="ECO:0000256" key="2">
    <source>
        <dbReference type="ARBA" id="ARBA00006661"/>
    </source>
</evidence>
<dbReference type="Gene3D" id="3.30.710.10">
    <property type="entry name" value="Potassium Channel Kv1.1, Chain A"/>
    <property type="match status" value="1"/>
</dbReference>
<keyword evidence="11" id="KW-0233">DNA recombination</keyword>
<feature type="compositionally biased region" description="Basic residues" evidence="17">
    <location>
        <begin position="273"/>
        <end position="292"/>
    </location>
</feature>
<comment type="caution">
    <text evidence="19">The sequence shown here is derived from an EMBL/GenBank/DDBJ whole genome shotgun (WGS) entry which is preliminary data.</text>
</comment>
<feature type="region of interest" description="Disordered" evidence="17">
    <location>
        <begin position="310"/>
        <end position="347"/>
    </location>
</feature>
<keyword evidence="9" id="KW-0862">Zinc</keyword>
<keyword evidence="5" id="KW-0479">Metal-binding</keyword>
<comment type="subunit">
    <text evidence="15">Forms a heterodimer with SLX1A/GIYD1. Interacts with ERCC4/XPF; catalytic subunit of the ERCC4-ERCC1 endonuclease. Interacts with MUS81; catalytic subunit of the MUS81-EME1 endonuclease. Interacts with MSH2; component of the MSH2-MSH3 mismatch repair complex. Interacts with TERF2-TERF2IP. Interacts with PLK1 and SLX4IP.</text>
</comment>
<evidence type="ECO:0000259" key="18">
    <source>
        <dbReference type="PROSITE" id="PS50097"/>
    </source>
</evidence>
<feature type="compositionally biased region" description="Basic and acidic residues" evidence="17">
    <location>
        <begin position="788"/>
        <end position="797"/>
    </location>
</feature>
<evidence type="ECO:0000256" key="4">
    <source>
        <dbReference type="ARBA" id="ARBA00022553"/>
    </source>
</evidence>
<keyword evidence="10" id="KW-0832">Ubl conjugation</keyword>
<dbReference type="GO" id="GO:0008270">
    <property type="term" value="F:zinc ion binding"/>
    <property type="evidence" value="ECO:0007669"/>
    <property type="project" value="UniProtKB-KW"/>
</dbReference>
<dbReference type="FunFam" id="3.30.710.10:FF:000116">
    <property type="entry name" value="SLX4 structure-specific endonuclease subunit"/>
    <property type="match status" value="1"/>
</dbReference>
<evidence type="ECO:0000256" key="14">
    <source>
        <dbReference type="ARBA" id="ARBA00029496"/>
    </source>
</evidence>
<feature type="compositionally biased region" description="Basic and acidic residues" evidence="17">
    <location>
        <begin position="759"/>
        <end position="773"/>
    </location>
</feature>
<comment type="similarity">
    <text evidence="2">Belongs to the SLX4 family.</text>
</comment>